<organism evidence="1 2">
    <name type="scientific">Ensete ventricosum</name>
    <name type="common">Abyssinian banana</name>
    <name type="synonym">Musa ensete</name>
    <dbReference type="NCBI Taxonomy" id="4639"/>
    <lineage>
        <taxon>Eukaryota</taxon>
        <taxon>Viridiplantae</taxon>
        <taxon>Streptophyta</taxon>
        <taxon>Embryophyta</taxon>
        <taxon>Tracheophyta</taxon>
        <taxon>Spermatophyta</taxon>
        <taxon>Magnoliopsida</taxon>
        <taxon>Liliopsida</taxon>
        <taxon>Zingiberales</taxon>
        <taxon>Musaceae</taxon>
        <taxon>Ensete</taxon>
    </lineage>
</organism>
<protein>
    <submittedName>
        <fullName evidence="1">Uncharacterized protein</fullName>
    </submittedName>
</protein>
<dbReference type="AlphaFoldDB" id="A0A426ZSQ1"/>
<reference evidence="1 2" key="1">
    <citation type="journal article" date="2014" name="Agronomy (Basel)">
        <title>A Draft Genome Sequence for Ensete ventricosum, the Drought-Tolerant Tree Against Hunger.</title>
        <authorList>
            <person name="Harrison J."/>
            <person name="Moore K.A."/>
            <person name="Paszkiewicz K."/>
            <person name="Jones T."/>
            <person name="Grant M."/>
            <person name="Ambacheew D."/>
            <person name="Muzemil S."/>
            <person name="Studholme D.J."/>
        </authorList>
    </citation>
    <scope>NUCLEOTIDE SEQUENCE [LARGE SCALE GENOMIC DNA]</scope>
</reference>
<accession>A0A426ZSQ1</accession>
<proteinExistence type="predicted"/>
<comment type="caution">
    <text evidence="1">The sequence shown here is derived from an EMBL/GenBank/DDBJ whole genome shotgun (WGS) entry which is preliminary data.</text>
</comment>
<name>A0A426ZSQ1_ENSVE</name>
<dbReference type="Proteomes" id="UP000287651">
    <property type="component" value="Unassembled WGS sequence"/>
</dbReference>
<evidence type="ECO:0000313" key="2">
    <source>
        <dbReference type="Proteomes" id="UP000287651"/>
    </source>
</evidence>
<sequence>MACGRRRSPLHQKLQGFSVKSGVGLGHHMTHCPVLAHMGGNPLRRTVAHFLPLPGAAPALCSAVLPIFPACLVVGCLERHYLDPLSPPSCSLYSPLDLAGKETHRKCSIEWQDMEDLDNLKATELTLRLPGTSDAPEKPATVSSRVNRRTNEECCTFARNRSADTAAPAAK</sequence>
<gene>
    <name evidence="1" type="ORF">B296_00023109</name>
</gene>
<dbReference type="EMBL" id="AMZH03005178">
    <property type="protein sequence ID" value="RRT67057.1"/>
    <property type="molecule type" value="Genomic_DNA"/>
</dbReference>
<evidence type="ECO:0000313" key="1">
    <source>
        <dbReference type="EMBL" id="RRT67057.1"/>
    </source>
</evidence>